<proteinExistence type="predicted"/>
<dbReference type="Proteomes" id="UP000183853">
    <property type="component" value="Unassembled WGS sequence"/>
</dbReference>
<name>A0AB37ZDN9_PSESX</name>
<organism evidence="1 2">
    <name type="scientific">Pseudomonas syringae</name>
    <dbReference type="NCBI Taxonomy" id="317"/>
    <lineage>
        <taxon>Bacteria</taxon>
        <taxon>Pseudomonadati</taxon>
        <taxon>Pseudomonadota</taxon>
        <taxon>Gammaproteobacteria</taxon>
        <taxon>Pseudomonadales</taxon>
        <taxon>Pseudomonadaceae</taxon>
        <taxon>Pseudomonas</taxon>
    </lineage>
</organism>
<sequence length="392" mass="45031">MPRRKRISDEDCELHLRDKWRAILSLRLAALIQTHEKVTLHLIEEAIDRLASIYRLFGEHKDPHFNKEIMSNSASYDQRMSEILFYYHLRRGGFTDLESNKKGPDFFCKKNNREYYFEVVTPTPNPNHLDWIQDGIKSSENAPQMYVERRRHIAKTIGRKVNDYLEYIEDGTIPSDATYVIVMNDTFLHPYNEPWFGANLSQPLAYGHAAVPVIANVTLGAMDIRFNELNGTYLHREEGAIYTKESKYISSSGISINGNRGNQPDITIMRGSETPKSIEKTLDIALLDTQKVSGFYQLTLREDLVFLDRVSAHIGQNISNPSSALAVRKENSENIIEDIPHFYLYRDDLPFTSVSDPFLILGLRGSDMFSKGLKSNLDFIHENLYKKTLNSA</sequence>
<dbReference type="AlphaFoldDB" id="A0AB37ZDN9"/>
<comment type="caution">
    <text evidence="1">The sequence shown here is derived from an EMBL/GenBank/DDBJ whole genome shotgun (WGS) entry which is preliminary data.</text>
</comment>
<dbReference type="RefSeq" id="WP_074804683.1">
    <property type="nucleotide sequence ID" value="NZ_FNHM01000001.1"/>
</dbReference>
<gene>
    <name evidence="1" type="ORF">SAMN05444505_10171</name>
</gene>
<accession>A0AB37ZDN9</accession>
<reference evidence="1 2" key="1">
    <citation type="submission" date="2016-10" db="EMBL/GenBank/DDBJ databases">
        <authorList>
            <person name="Varghese N."/>
            <person name="Submissions S."/>
        </authorList>
    </citation>
    <scope>NUCLEOTIDE SEQUENCE [LARGE SCALE GENOMIC DNA]</scope>
    <source>
        <strain evidence="1 2">BS2122</strain>
    </source>
</reference>
<evidence type="ECO:0000313" key="1">
    <source>
        <dbReference type="EMBL" id="SDL92184.1"/>
    </source>
</evidence>
<protein>
    <submittedName>
        <fullName evidence="1">Uncharacterized protein</fullName>
    </submittedName>
</protein>
<dbReference type="EMBL" id="FNHM01000001">
    <property type="protein sequence ID" value="SDL92184.1"/>
    <property type="molecule type" value="Genomic_DNA"/>
</dbReference>
<evidence type="ECO:0000313" key="2">
    <source>
        <dbReference type="Proteomes" id="UP000183853"/>
    </source>
</evidence>